<dbReference type="GO" id="GO:0004519">
    <property type="term" value="F:endonuclease activity"/>
    <property type="evidence" value="ECO:0007669"/>
    <property type="project" value="UniProtKB-KW"/>
</dbReference>
<evidence type="ECO:0000259" key="1">
    <source>
        <dbReference type="Pfam" id="PF14279"/>
    </source>
</evidence>
<dbReference type="EMBL" id="JBHTHX010000073">
    <property type="protein sequence ID" value="MFD0883787.1"/>
    <property type="molecule type" value="Genomic_DNA"/>
</dbReference>
<organism evidence="2 3">
    <name type="scientific">Streptosporangium algeriense</name>
    <dbReference type="NCBI Taxonomy" id="1682748"/>
    <lineage>
        <taxon>Bacteria</taxon>
        <taxon>Bacillati</taxon>
        <taxon>Actinomycetota</taxon>
        <taxon>Actinomycetes</taxon>
        <taxon>Streptosporangiales</taxon>
        <taxon>Streptosporangiaceae</taxon>
        <taxon>Streptosporangium</taxon>
    </lineage>
</organism>
<sequence>ERDGSRCFYCARRFRHPDRDATLDHLVPVYYGGTWVRANLVLACQPCNTAKGHQAPAEFLRSRGFRPGLRHRTTALLTRPLHDLRWRRGGGVTEESMEEGVEDSPRRHRPGPLGVALTVLPALLLLGWTTRH</sequence>
<gene>
    <name evidence="2" type="ORF">ACFQ08_04355</name>
</gene>
<keyword evidence="3" id="KW-1185">Reference proteome</keyword>
<accession>A0ABW3DLC4</accession>
<dbReference type="InterPro" id="IPR029471">
    <property type="entry name" value="HNH_5"/>
</dbReference>
<dbReference type="PANTHER" id="PTHR33877:SF2">
    <property type="entry name" value="OS07G0170200 PROTEIN"/>
    <property type="match status" value="1"/>
</dbReference>
<protein>
    <submittedName>
        <fullName evidence="2">HNH endonuclease</fullName>
    </submittedName>
</protein>
<name>A0ABW3DLC4_9ACTN</name>
<evidence type="ECO:0000313" key="3">
    <source>
        <dbReference type="Proteomes" id="UP001597024"/>
    </source>
</evidence>
<feature type="non-terminal residue" evidence="2">
    <location>
        <position position="1"/>
    </location>
</feature>
<keyword evidence="2" id="KW-0255">Endonuclease</keyword>
<keyword evidence="2" id="KW-0540">Nuclease</keyword>
<comment type="caution">
    <text evidence="2">The sequence shown here is derived from an EMBL/GenBank/DDBJ whole genome shotgun (WGS) entry which is preliminary data.</text>
</comment>
<dbReference type="PANTHER" id="PTHR33877">
    <property type="entry name" value="SLL1193 PROTEIN"/>
    <property type="match status" value="1"/>
</dbReference>
<dbReference type="InterPro" id="IPR052892">
    <property type="entry name" value="NA-targeting_endonuclease"/>
</dbReference>
<dbReference type="Pfam" id="PF14279">
    <property type="entry name" value="HNH_5"/>
    <property type="match status" value="1"/>
</dbReference>
<dbReference type="Proteomes" id="UP001597024">
    <property type="component" value="Unassembled WGS sequence"/>
</dbReference>
<proteinExistence type="predicted"/>
<evidence type="ECO:0000313" key="2">
    <source>
        <dbReference type="EMBL" id="MFD0883787.1"/>
    </source>
</evidence>
<dbReference type="CDD" id="cd00085">
    <property type="entry name" value="HNHc"/>
    <property type="match status" value="1"/>
</dbReference>
<dbReference type="InterPro" id="IPR003615">
    <property type="entry name" value="HNH_nuc"/>
</dbReference>
<feature type="domain" description="HNH endonuclease 5" evidence="1">
    <location>
        <begin position="7"/>
        <end position="61"/>
    </location>
</feature>
<reference evidence="3" key="1">
    <citation type="journal article" date="2019" name="Int. J. Syst. Evol. Microbiol.">
        <title>The Global Catalogue of Microorganisms (GCM) 10K type strain sequencing project: providing services to taxonomists for standard genome sequencing and annotation.</title>
        <authorList>
            <consortium name="The Broad Institute Genomics Platform"/>
            <consortium name="The Broad Institute Genome Sequencing Center for Infectious Disease"/>
            <person name="Wu L."/>
            <person name="Ma J."/>
        </authorList>
    </citation>
    <scope>NUCLEOTIDE SEQUENCE [LARGE SCALE GENOMIC DNA]</scope>
    <source>
        <strain evidence="3">CCUG 62974</strain>
    </source>
</reference>
<dbReference type="Gene3D" id="1.10.30.50">
    <property type="match status" value="1"/>
</dbReference>
<keyword evidence="2" id="KW-0378">Hydrolase</keyword>